<feature type="transmembrane region" description="Helical" evidence="1">
    <location>
        <begin position="7"/>
        <end position="30"/>
    </location>
</feature>
<keyword evidence="1" id="KW-0472">Membrane</keyword>
<comment type="caution">
    <text evidence="2">The sequence shown here is derived from an EMBL/GenBank/DDBJ whole genome shotgun (WGS) entry which is preliminary data.</text>
</comment>
<dbReference type="EMBL" id="RSFW01000013">
    <property type="protein sequence ID" value="RSD27005.1"/>
    <property type="molecule type" value="Genomic_DNA"/>
</dbReference>
<reference evidence="3" key="1">
    <citation type="submission" date="2018-12" db="EMBL/GenBank/DDBJ databases">
        <title>Bacillus chawlae sp. nov., Bacillus glennii sp. nov., and Bacillus saganii sp. nov. Isolated from the Vehicle Assembly Building at Kennedy Space Center where the Viking Spacecraft were Assembled.</title>
        <authorList>
            <person name="Seuylemezian A."/>
            <person name="Vaishampayan P."/>
        </authorList>
    </citation>
    <scope>NUCLEOTIDE SEQUENCE [LARGE SCALE GENOMIC DNA]</scope>
    <source>
        <strain evidence="3">DSM 13966</strain>
    </source>
</reference>
<dbReference type="RefSeq" id="WP_125479996.1">
    <property type="nucleotide sequence ID" value="NZ_RSFW01000013.1"/>
</dbReference>
<evidence type="ECO:0000313" key="2">
    <source>
        <dbReference type="EMBL" id="RSD27005.1"/>
    </source>
</evidence>
<keyword evidence="1" id="KW-0812">Transmembrane</keyword>
<accession>A0A3R9KV90</accession>
<name>A0A3R9KV90_9BACI</name>
<feature type="transmembrane region" description="Helical" evidence="1">
    <location>
        <begin position="50"/>
        <end position="70"/>
    </location>
</feature>
<keyword evidence="1" id="KW-1133">Transmembrane helix</keyword>
<protein>
    <submittedName>
        <fullName evidence="2">Uncharacterized protein</fullName>
    </submittedName>
</protein>
<dbReference type="Proteomes" id="UP000279911">
    <property type="component" value="Unassembled WGS sequence"/>
</dbReference>
<organism evidence="2 3">
    <name type="scientific">Mesobacillus subterraneus</name>
    <dbReference type="NCBI Taxonomy" id="285983"/>
    <lineage>
        <taxon>Bacteria</taxon>
        <taxon>Bacillati</taxon>
        <taxon>Bacillota</taxon>
        <taxon>Bacilli</taxon>
        <taxon>Bacillales</taxon>
        <taxon>Bacillaceae</taxon>
        <taxon>Mesobacillus</taxon>
    </lineage>
</organism>
<evidence type="ECO:0000256" key="1">
    <source>
        <dbReference type="SAM" id="Phobius"/>
    </source>
</evidence>
<gene>
    <name evidence="2" type="ORF">EJA10_10695</name>
</gene>
<proteinExistence type="predicted"/>
<feature type="transmembrane region" description="Helical" evidence="1">
    <location>
        <begin position="82"/>
        <end position="103"/>
    </location>
</feature>
<sequence length="112" mass="13035">MALKEIFDIILGLIGLLLSAQFAFALTILLLGNMMLDYYEWGTYEKPANLMQKIVNVIMGLIIGIGPYFYKKFLRYNWFLRKLMMLGFLLIMGILSILVYQIIKWALFSLIL</sequence>
<dbReference type="AlphaFoldDB" id="A0A3R9KV90"/>
<dbReference type="OrthoDB" id="2921054at2"/>
<evidence type="ECO:0000313" key="3">
    <source>
        <dbReference type="Proteomes" id="UP000279911"/>
    </source>
</evidence>